<feature type="signal peptide" evidence="1">
    <location>
        <begin position="1"/>
        <end position="16"/>
    </location>
</feature>
<feature type="non-terminal residue" evidence="2">
    <location>
        <position position="786"/>
    </location>
</feature>
<dbReference type="EMBL" id="SNRW01009306">
    <property type="protein sequence ID" value="KAA6378203.1"/>
    <property type="molecule type" value="Genomic_DNA"/>
</dbReference>
<sequence length="786" mass="86722">MTISFLLCLVIAFVENYSLLLPTSGICTSTFSNTSDSDHKHMYTSTNVPCTFTVGENISSPKHQKTIQAVLNLKCVDGYDITLRDYNHSESITVDQSLTAPAIIKGGFKQNSSFIPTVWSINSSSTQIIQLKQGDLSLENLEFKFKIDSKQKIQPSISIIKTDNKNNNISLTITSCIFDGIDIEQYDQKMIDIPNIDIFKVTDCIFQNAVTQQLGLLLCISNKTKAEFVFENTTFTNITFKNQLGLGPLVVFLNGTQQKLTINRCTFSNCSNIDIGSHGGSLYISSHNQLVDGNEIIITNNKFINNTGYYTGALYCVWIVVQLNFSNNDFIQNSKVGSDQQGCDARLAWQNYSVYITYEQAQQKVTNLFKGCTSTFWDSVSYTFMINLIGNVSGYIDLDISVDYCKSKALLTPDCICYEYYIKYPVEQCVKEQLCITDLGNQTASNCPQKRCKFDLVHQQVSDCPCLSTGDPRANGTCPAYCDKGNVTTQCACDSNKEGFTVQQCKLEKACKFDLYNQTSSDCPCLSTADPRQNKTCPPYCIRGYATSNCTCDSNLPSYPIDQCLKEKNCSFELINQSVANCPCLATGDPRAGGACPAYCIKGQATSDCVCDFYIPDYTIAQCQKEKACKYNLINQTSMDCPCLSTNDPRAGKACPSYCVKGQPTSECVCDTNSTGFTVQQCQKEKLCISDLIHQNTSDCPCLSTGDPRAGSQCYSYCLKGQVTSECVCDTNSSNFILQQCQKEKLCVTDLIHQTVADCKCLSSGDPRAGNTCPAYCIKGSTNQSC</sequence>
<accession>A0A5J4V6Z3</accession>
<dbReference type="AlphaFoldDB" id="A0A5J4V6Z3"/>
<organism evidence="2 3">
    <name type="scientific">Streblomastix strix</name>
    <dbReference type="NCBI Taxonomy" id="222440"/>
    <lineage>
        <taxon>Eukaryota</taxon>
        <taxon>Metamonada</taxon>
        <taxon>Preaxostyla</taxon>
        <taxon>Oxymonadida</taxon>
        <taxon>Streblomastigidae</taxon>
        <taxon>Streblomastix</taxon>
    </lineage>
</organism>
<dbReference type="InterPro" id="IPR011050">
    <property type="entry name" value="Pectin_lyase_fold/virulence"/>
</dbReference>
<gene>
    <name evidence="2" type="ORF">EZS28_026270</name>
</gene>
<dbReference type="SUPFAM" id="SSF51126">
    <property type="entry name" value="Pectin lyase-like"/>
    <property type="match status" value="1"/>
</dbReference>
<keyword evidence="1" id="KW-0732">Signal</keyword>
<dbReference type="Proteomes" id="UP000324800">
    <property type="component" value="Unassembled WGS sequence"/>
</dbReference>
<evidence type="ECO:0000313" key="2">
    <source>
        <dbReference type="EMBL" id="KAA6378203.1"/>
    </source>
</evidence>
<feature type="chain" id="PRO_5023930495" description="Right handed beta helix domain-containing protein" evidence="1">
    <location>
        <begin position="17"/>
        <end position="786"/>
    </location>
</feature>
<protein>
    <recommendedName>
        <fullName evidence="4">Right handed beta helix domain-containing protein</fullName>
    </recommendedName>
</protein>
<reference evidence="2 3" key="1">
    <citation type="submission" date="2019-03" db="EMBL/GenBank/DDBJ databases">
        <title>Single cell metagenomics reveals metabolic interactions within the superorganism composed of flagellate Streblomastix strix and complex community of Bacteroidetes bacteria on its surface.</title>
        <authorList>
            <person name="Treitli S.C."/>
            <person name="Kolisko M."/>
            <person name="Husnik F."/>
            <person name="Keeling P."/>
            <person name="Hampl V."/>
        </authorList>
    </citation>
    <scope>NUCLEOTIDE SEQUENCE [LARGE SCALE GENOMIC DNA]</scope>
    <source>
        <strain evidence="2">ST1C</strain>
    </source>
</reference>
<comment type="caution">
    <text evidence="2">The sequence shown here is derived from an EMBL/GenBank/DDBJ whole genome shotgun (WGS) entry which is preliminary data.</text>
</comment>
<evidence type="ECO:0000313" key="3">
    <source>
        <dbReference type="Proteomes" id="UP000324800"/>
    </source>
</evidence>
<name>A0A5J4V6Z3_9EUKA</name>
<evidence type="ECO:0008006" key="4">
    <source>
        <dbReference type="Google" id="ProtNLM"/>
    </source>
</evidence>
<evidence type="ECO:0000256" key="1">
    <source>
        <dbReference type="SAM" id="SignalP"/>
    </source>
</evidence>
<proteinExistence type="predicted"/>